<evidence type="ECO:0008006" key="6">
    <source>
        <dbReference type="Google" id="ProtNLM"/>
    </source>
</evidence>
<dbReference type="AlphaFoldDB" id="A0A7W8Z950"/>
<sequence>MPNPPSRRRPRASAPLGGLRGALPLMLAVLALAPVTAHAAATSPRLAATSPRSAGTSPRPAAPGGRIGIGLAEIPASRLDDPRARVYIDDHVNPGTTFHRRLKVYNISAKPRHITLYAGGAAIKDHRFTFGPPSTGNELASWITLDRTELDLPPYRNGLVRATVAVPSWATEGERYAVIWARVATGKPDRTANVALVNQVGVRAYLHVGPGGEPPTDFEIGEVRPETTAGGGRRIVAAVTNTGRRAIDPQGQLSLLDGPSGLKAGPFPTTRGTTLAPGERGQVAVPLGPDLPDGPWKYRLTLQSGRVTHTATGALTLARRPAPPQRPAVSWRPLALLLLVPAGLAGAALLLLPGLRRRVRTGRAAP</sequence>
<comment type="caution">
    <text evidence="4">The sequence shown here is derived from an EMBL/GenBank/DDBJ whole genome shotgun (WGS) entry which is preliminary data.</text>
</comment>
<feature type="region of interest" description="Disordered" evidence="1">
    <location>
        <begin position="42"/>
        <end position="67"/>
    </location>
</feature>
<organism evidence="4 5">
    <name type="scientific">Sphaerisporangium krabiense</name>
    <dbReference type="NCBI Taxonomy" id="763782"/>
    <lineage>
        <taxon>Bacteria</taxon>
        <taxon>Bacillati</taxon>
        <taxon>Actinomycetota</taxon>
        <taxon>Actinomycetes</taxon>
        <taxon>Streptosporangiales</taxon>
        <taxon>Streptosporangiaceae</taxon>
        <taxon>Sphaerisporangium</taxon>
    </lineage>
</organism>
<evidence type="ECO:0000256" key="1">
    <source>
        <dbReference type="SAM" id="MobiDB-lite"/>
    </source>
</evidence>
<keyword evidence="3" id="KW-0732">Signal</keyword>
<dbReference type="EMBL" id="JACHBR010000001">
    <property type="protein sequence ID" value="MBB5629704.1"/>
    <property type="molecule type" value="Genomic_DNA"/>
</dbReference>
<reference evidence="4 5" key="1">
    <citation type="submission" date="2020-08" db="EMBL/GenBank/DDBJ databases">
        <title>Sequencing the genomes of 1000 actinobacteria strains.</title>
        <authorList>
            <person name="Klenk H.-P."/>
        </authorList>
    </citation>
    <scope>NUCLEOTIDE SEQUENCE [LARGE SCALE GENOMIC DNA]</scope>
    <source>
        <strain evidence="4 5">DSM 45790</strain>
    </source>
</reference>
<evidence type="ECO:0000256" key="2">
    <source>
        <dbReference type="SAM" id="Phobius"/>
    </source>
</evidence>
<dbReference type="Proteomes" id="UP000588112">
    <property type="component" value="Unassembled WGS sequence"/>
</dbReference>
<evidence type="ECO:0000313" key="4">
    <source>
        <dbReference type="EMBL" id="MBB5629704.1"/>
    </source>
</evidence>
<accession>A0A7W8Z950</accession>
<evidence type="ECO:0000313" key="5">
    <source>
        <dbReference type="Proteomes" id="UP000588112"/>
    </source>
</evidence>
<dbReference type="RefSeq" id="WP_184614984.1">
    <property type="nucleotide sequence ID" value="NZ_BOOS01000031.1"/>
</dbReference>
<keyword evidence="5" id="KW-1185">Reference proteome</keyword>
<keyword evidence="2" id="KW-1133">Transmembrane helix</keyword>
<evidence type="ECO:0000256" key="3">
    <source>
        <dbReference type="SAM" id="SignalP"/>
    </source>
</evidence>
<feature type="chain" id="PRO_5030875639" description="DUF916 domain-containing protein" evidence="3">
    <location>
        <begin position="40"/>
        <end position="366"/>
    </location>
</feature>
<protein>
    <recommendedName>
        <fullName evidence="6">DUF916 domain-containing protein</fullName>
    </recommendedName>
</protein>
<gene>
    <name evidence="4" type="ORF">BJ981_005403</name>
</gene>
<keyword evidence="2" id="KW-0472">Membrane</keyword>
<keyword evidence="2" id="KW-0812">Transmembrane</keyword>
<feature type="transmembrane region" description="Helical" evidence="2">
    <location>
        <begin position="334"/>
        <end position="355"/>
    </location>
</feature>
<feature type="signal peptide" evidence="3">
    <location>
        <begin position="1"/>
        <end position="39"/>
    </location>
</feature>
<name>A0A7W8Z950_9ACTN</name>
<proteinExistence type="predicted"/>